<feature type="compositionally biased region" description="Low complexity" evidence="6">
    <location>
        <begin position="385"/>
        <end position="422"/>
    </location>
</feature>
<organism evidence="9 10">
    <name type="scientific">Chironomus riparius</name>
    <dbReference type="NCBI Taxonomy" id="315576"/>
    <lineage>
        <taxon>Eukaryota</taxon>
        <taxon>Metazoa</taxon>
        <taxon>Ecdysozoa</taxon>
        <taxon>Arthropoda</taxon>
        <taxon>Hexapoda</taxon>
        <taxon>Insecta</taxon>
        <taxon>Pterygota</taxon>
        <taxon>Neoptera</taxon>
        <taxon>Endopterygota</taxon>
        <taxon>Diptera</taxon>
        <taxon>Nematocera</taxon>
        <taxon>Chironomoidea</taxon>
        <taxon>Chironomidae</taxon>
        <taxon>Chironominae</taxon>
        <taxon>Chironomus</taxon>
    </lineage>
</organism>
<keyword evidence="5" id="KW-0325">Glycoprotein</keyword>
<evidence type="ECO:0000256" key="6">
    <source>
        <dbReference type="SAM" id="MobiDB-lite"/>
    </source>
</evidence>
<dbReference type="Pfam" id="PF01607">
    <property type="entry name" value="CBM_14"/>
    <property type="match status" value="4"/>
</dbReference>
<feature type="domain" description="Chitin-binding type-2" evidence="8">
    <location>
        <begin position="266"/>
        <end position="337"/>
    </location>
</feature>
<dbReference type="EMBL" id="OU895880">
    <property type="protein sequence ID" value="CAG9811764.1"/>
    <property type="molecule type" value="Genomic_DNA"/>
</dbReference>
<keyword evidence="10" id="KW-1185">Reference proteome</keyword>
<reference evidence="9" key="2">
    <citation type="submission" date="2022-10" db="EMBL/GenBank/DDBJ databases">
        <authorList>
            <consortium name="ENA_rothamsted_submissions"/>
            <consortium name="culmorum"/>
            <person name="King R."/>
        </authorList>
    </citation>
    <scope>NUCLEOTIDE SEQUENCE</scope>
</reference>
<dbReference type="SMART" id="SM00494">
    <property type="entry name" value="ChtBD2"/>
    <property type="match status" value="5"/>
</dbReference>
<evidence type="ECO:0000256" key="3">
    <source>
        <dbReference type="ARBA" id="ARBA00022737"/>
    </source>
</evidence>
<feature type="compositionally biased region" description="Low complexity" evidence="6">
    <location>
        <begin position="200"/>
        <end position="214"/>
    </location>
</feature>
<accession>A0A9N9WZ03</accession>
<feature type="chain" id="PRO_5040421655" description="Chitin-binding type-2 domain-containing protein" evidence="7">
    <location>
        <begin position="22"/>
        <end position="687"/>
    </location>
</feature>
<evidence type="ECO:0000256" key="5">
    <source>
        <dbReference type="ARBA" id="ARBA00023180"/>
    </source>
</evidence>
<proteinExistence type="predicted"/>
<dbReference type="PANTHER" id="PTHR23301:SF0">
    <property type="entry name" value="CHITIN-BINDING TYPE-2 DOMAIN-CONTAINING PROTEIN-RELATED"/>
    <property type="match status" value="1"/>
</dbReference>
<dbReference type="Proteomes" id="UP001153620">
    <property type="component" value="Chromosome 4"/>
</dbReference>
<evidence type="ECO:0000259" key="8">
    <source>
        <dbReference type="PROSITE" id="PS50940"/>
    </source>
</evidence>
<evidence type="ECO:0000256" key="2">
    <source>
        <dbReference type="ARBA" id="ARBA00022729"/>
    </source>
</evidence>
<feature type="compositionally biased region" description="Low complexity" evidence="6">
    <location>
        <begin position="498"/>
        <end position="512"/>
    </location>
</feature>
<dbReference type="PANTHER" id="PTHR23301">
    <property type="entry name" value="CHITIN BINDING PERITROPHIN-A"/>
    <property type="match status" value="1"/>
</dbReference>
<sequence>MNKNILLSLAVLIFTVSKCYGQLDRICDGTATVEIIPHPDDCTKYVICILQMPSIVKCEPDTVFNYLTDSCEPGNPETCTIYSMTTTTTLKPPTETTTELPIYQCPPDGIVLIPNYSNCRRYFSCHFGERHLHFCPIGLFFDSVDLKCKIRRFALPTVVECEQGLIFDPSIWRCEPGDPDTCELFTTQPIVTTTTSITTPTITSATETTSIDPTTEPDEPESTTNNSTEYSTVPTEITTAQESTTDEISSTTTIRVSTTSSAAPPIHRCPPGGNGYIPNYTNCARYFKCISGIRHLRFCPEEKLFDSTIASADIPNDFCVGREHQILSHPDKNRCTEFIICVFETPVLSRCTRQNEIFYQPVRDCLPGDPESCVVFAHTTSTTKTEVTTDSETTQEVTTESETTQEVTTESETTQEITTESEVTTEKTTESEVTQEVTTEFETTQEVTTESETTQEVTTESEVTTEVTTESETTQEVTTESETTQEVTTESKVKTEVTTESETTQEITTKSEVTTEETTESEVTQELTTESETTQEVTTESGTTQEITTESEVTTEVTTESEVTTEMTTESETTQEVTTESETTQEITTESEVTTEVTTESEVTTQVTTESEVTTTLEPPTETTTELQKHQCPPDGIVLIPNYSNCRRYFSCHFGERHLHFCPIGLFFDSIDLKCKLRRFAVCATAE</sequence>
<dbReference type="OrthoDB" id="7743183at2759"/>
<gene>
    <name evidence="9" type="ORF">CHIRRI_LOCUS14571</name>
</gene>
<dbReference type="SUPFAM" id="SSF57625">
    <property type="entry name" value="Invertebrate chitin-binding proteins"/>
    <property type="match status" value="4"/>
</dbReference>
<evidence type="ECO:0000256" key="7">
    <source>
        <dbReference type="SAM" id="SignalP"/>
    </source>
</evidence>
<feature type="compositionally biased region" description="Low complexity" evidence="6">
    <location>
        <begin position="222"/>
        <end position="232"/>
    </location>
</feature>
<feature type="signal peptide" evidence="7">
    <location>
        <begin position="1"/>
        <end position="21"/>
    </location>
</feature>
<feature type="domain" description="Chitin-binding type-2" evidence="8">
    <location>
        <begin position="629"/>
        <end position="685"/>
    </location>
</feature>
<evidence type="ECO:0000313" key="9">
    <source>
        <dbReference type="EMBL" id="CAG9811764.1"/>
    </source>
</evidence>
<dbReference type="Gene3D" id="2.170.140.10">
    <property type="entry name" value="Chitin binding domain"/>
    <property type="match status" value="4"/>
</dbReference>
<feature type="compositionally biased region" description="Low complexity" evidence="6">
    <location>
        <begin position="431"/>
        <end position="488"/>
    </location>
</feature>
<evidence type="ECO:0000313" key="10">
    <source>
        <dbReference type="Proteomes" id="UP001153620"/>
    </source>
</evidence>
<keyword evidence="3" id="KW-0677">Repeat</keyword>
<dbReference type="GO" id="GO:0005576">
    <property type="term" value="C:extracellular region"/>
    <property type="evidence" value="ECO:0007669"/>
    <property type="project" value="InterPro"/>
</dbReference>
<dbReference type="GO" id="GO:0008061">
    <property type="term" value="F:chitin binding"/>
    <property type="evidence" value="ECO:0007669"/>
    <property type="project" value="UniProtKB-KW"/>
</dbReference>
<dbReference type="InterPro" id="IPR051940">
    <property type="entry name" value="Chitin_bind-dev_reg"/>
</dbReference>
<feature type="domain" description="Chitin-binding type-2" evidence="8">
    <location>
        <begin position="24"/>
        <end position="81"/>
    </location>
</feature>
<dbReference type="PROSITE" id="PS50940">
    <property type="entry name" value="CHIT_BIND_II"/>
    <property type="match status" value="4"/>
</dbReference>
<name>A0A9N9WZ03_9DIPT</name>
<feature type="region of interest" description="Disordered" evidence="6">
    <location>
        <begin position="200"/>
        <end position="232"/>
    </location>
</feature>
<evidence type="ECO:0000256" key="1">
    <source>
        <dbReference type="ARBA" id="ARBA00022669"/>
    </source>
</evidence>
<reference evidence="9" key="1">
    <citation type="submission" date="2022-01" db="EMBL/GenBank/DDBJ databases">
        <authorList>
            <person name="King R."/>
        </authorList>
    </citation>
    <scope>NUCLEOTIDE SEQUENCE</scope>
</reference>
<evidence type="ECO:0000256" key="4">
    <source>
        <dbReference type="ARBA" id="ARBA00023157"/>
    </source>
</evidence>
<feature type="domain" description="Chitin-binding type-2" evidence="8">
    <location>
        <begin position="102"/>
        <end position="163"/>
    </location>
</feature>
<feature type="compositionally biased region" description="Low complexity" evidence="6">
    <location>
        <begin position="521"/>
        <end position="626"/>
    </location>
</feature>
<keyword evidence="2 7" id="KW-0732">Signal</keyword>
<keyword evidence="1" id="KW-0147">Chitin-binding</keyword>
<dbReference type="InterPro" id="IPR002557">
    <property type="entry name" value="Chitin-bd_dom"/>
</dbReference>
<feature type="region of interest" description="Disordered" evidence="6">
    <location>
        <begin position="385"/>
        <end position="629"/>
    </location>
</feature>
<protein>
    <recommendedName>
        <fullName evidence="8">Chitin-binding type-2 domain-containing protein</fullName>
    </recommendedName>
</protein>
<dbReference type="InterPro" id="IPR036508">
    <property type="entry name" value="Chitin-bd_dom_sf"/>
</dbReference>
<dbReference type="AlphaFoldDB" id="A0A9N9WZ03"/>
<keyword evidence="4" id="KW-1015">Disulfide bond</keyword>